<dbReference type="Proteomes" id="UP000596929">
    <property type="component" value="Unassembled WGS sequence"/>
</dbReference>
<evidence type="ECO:0000256" key="2">
    <source>
        <dbReference type="ARBA" id="ARBA00022729"/>
    </source>
</evidence>
<evidence type="ECO:0000256" key="1">
    <source>
        <dbReference type="ARBA" id="ARBA00022475"/>
    </source>
</evidence>
<dbReference type="PROSITE" id="PS51257">
    <property type="entry name" value="PROKAR_LIPOPROTEIN"/>
    <property type="match status" value="1"/>
</dbReference>
<protein>
    <submittedName>
        <fullName evidence="7">Sugar ABC transporter substrate-binding protein</fullName>
    </submittedName>
</protein>
<reference evidence="7 8" key="1">
    <citation type="submission" date="2020-08" db="EMBL/GenBank/DDBJ databases">
        <title>Genome public.</title>
        <authorList>
            <person name="Liu C."/>
            <person name="Sun Q."/>
        </authorList>
    </citation>
    <scope>NUCLEOTIDE SEQUENCE [LARGE SCALE GENOMIC DNA]</scope>
    <source>
        <strain evidence="7 8">NSJ-6</strain>
    </source>
</reference>
<feature type="signal peptide" evidence="6">
    <location>
        <begin position="1"/>
        <end position="22"/>
    </location>
</feature>
<evidence type="ECO:0000313" key="8">
    <source>
        <dbReference type="Proteomes" id="UP000596929"/>
    </source>
</evidence>
<keyword evidence="1" id="KW-1003">Cell membrane</keyword>
<comment type="caution">
    <text evidence="7">The sequence shown here is derived from an EMBL/GenBank/DDBJ whole genome shotgun (WGS) entry which is preliminary data.</text>
</comment>
<organism evidence="7 8">
    <name type="scientific">Clostridium hominis</name>
    <dbReference type="NCBI Taxonomy" id="2763036"/>
    <lineage>
        <taxon>Bacteria</taxon>
        <taxon>Bacillati</taxon>
        <taxon>Bacillota</taxon>
        <taxon>Clostridia</taxon>
        <taxon>Eubacteriales</taxon>
        <taxon>Clostridiaceae</taxon>
        <taxon>Clostridium</taxon>
    </lineage>
</organism>
<keyword evidence="4" id="KW-0564">Palmitate</keyword>
<dbReference type="PANTHER" id="PTHR43649">
    <property type="entry name" value="ARABINOSE-BINDING PROTEIN-RELATED"/>
    <property type="match status" value="1"/>
</dbReference>
<evidence type="ECO:0000256" key="6">
    <source>
        <dbReference type="SAM" id="SignalP"/>
    </source>
</evidence>
<dbReference type="RefSeq" id="WP_186860956.1">
    <property type="nucleotide sequence ID" value="NZ_JACOOO010000042.1"/>
</dbReference>
<dbReference type="PANTHER" id="PTHR43649:SF33">
    <property type="entry name" value="POLYGALACTURONAN_RHAMNOGALACTURONAN-BINDING PROTEIN YTCQ"/>
    <property type="match status" value="1"/>
</dbReference>
<dbReference type="CDD" id="cd13585">
    <property type="entry name" value="PBP2_TMBP_like"/>
    <property type="match status" value="1"/>
</dbReference>
<keyword evidence="8" id="KW-1185">Reference proteome</keyword>
<dbReference type="InterPro" id="IPR050490">
    <property type="entry name" value="Bact_solute-bd_prot1"/>
</dbReference>
<sequence length="430" mass="47803">MKNLLKKSLMLLLAMVMTIGLVSCNSGEKAEPEKTEGDKQGQTEPTTLKVYTWWDITKFAHLQKMEETFEAENPDIKLEFITVPSDYANTMVTKLAGGEIPDVMMLAMDQVPRYALSDMIMPLDDLASQEYKDALYPVVKEALTVDGKMYAAGRDVTPKVMYLNTKMFADAGIEIPKDNWTMDEFLEIVKKLTKGSGADAQWGYYWKNYSDQTFALMAAFGGKLYSEDGKSSVLSTDGNSKEAIQFMYDLTNTYKVCPTAAQAAQFGDNEFAPFMANKVAIQVGALSTSATFDANNTEYTVLPFPTVNGVSQSSSFVNTWTIPSKAANPELSWRVVEFLSGKEGQQIALDMKFGLPASNLVDTTAFINEKPYNKYFVQSLENAVPYPVNINGAAFQTMFEKECESLWAGVITPDEFAKRVDEQAKEILNK</sequence>
<keyword evidence="5" id="KW-0449">Lipoprotein</keyword>
<dbReference type="EMBL" id="JACOOO010000042">
    <property type="protein sequence ID" value="MBC5630709.1"/>
    <property type="molecule type" value="Genomic_DNA"/>
</dbReference>
<evidence type="ECO:0000256" key="5">
    <source>
        <dbReference type="ARBA" id="ARBA00023288"/>
    </source>
</evidence>
<dbReference type="Gene3D" id="3.40.190.10">
    <property type="entry name" value="Periplasmic binding protein-like II"/>
    <property type="match status" value="1"/>
</dbReference>
<feature type="chain" id="PRO_5046264647" evidence="6">
    <location>
        <begin position="23"/>
        <end position="430"/>
    </location>
</feature>
<dbReference type="Pfam" id="PF01547">
    <property type="entry name" value="SBP_bac_1"/>
    <property type="match status" value="1"/>
</dbReference>
<evidence type="ECO:0000256" key="4">
    <source>
        <dbReference type="ARBA" id="ARBA00023139"/>
    </source>
</evidence>
<dbReference type="InterPro" id="IPR006059">
    <property type="entry name" value="SBP"/>
</dbReference>
<evidence type="ECO:0000256" key="3">
    <source>
        <dbReference type="ARBA" id="ARBA00023136"/>
    </source>
</evidence>
<dbReference type="SUPFAM" id="SSF53850">
    <property type="entry name" value="Periplasmic binding protein-like II"/>
    <property type="match status" value="1"/>
</dbReference>
<keyword evidence="3" id="KW-0472">Membrane</keyword>
<evidence type="ECO:0000313" key="7">
    <source>
        <dbReference type="EMBL" id="MBC5630709.1"/>
    </source>
</evidence>
<name>A0ABR7DH27_9CLOT</name>
<keyword evidence="2 6" id="KW-0732">Signal</keyword>
<accession>A0ABR7DH27</accession>
<proteinExistence type="predicted"/>
<gene>
    <name evidence="7" type="ORF">H8S20_17795</name>
</gene>